<sequence length="61" mass="5963">MKLSCRILLTACLAGIGATTSGAAAIAQPPPPAPPECLAGNCGLSSFGEPPAAPPPHPESR</sequence>
<feature type="compositionally biased region" description="Pro residues" evidence="1">
    <location>
        <begin position="51"/>
        <end position="61"/>
    </location>
</feature>
<evidence type="ECO:0000313" key="6">
    <source>
        <dbReference type="Proteomes" id="UP000270697"/>
    </source>
</evidence>
<dbReference type="Proteomes" id="UP000199398">
    <property type="component" value="Unassembled WGS sequence"/>
</dbReference>
<dbReference type="EMBL" id="FOUP01000006">
    <property type="protein sequence ID" value="SFN67054.1"/>
    <property type="molecule type" value="Genomic_DNA"/>
</dbReference>
<proteinExistence type="predicted"/>
<dbReference type="Proteomes" id="UP000270697">
    <property type="component" value="Unassembled WGS sequence"/>
</dbReference>
<evidence type="ECO:0000313" key="3">
    <source>
        <dbReference type="EMBL" id="RKT86396.1"/>
    </source>
</evidence>
<reference evidence="4 5" key="1">
    <citation type="submission" date="2016-10" db="EMBL/GenBank/DDBJ databases">
        <authorList>
            <person name="de Groot N.N."/>
        </authorList>
    </citation>
    <scope>NUCLEOTIDE SEQUENCE [LARGE SCALE GENOMIC DNA]</scope>
    <source>
        <strain evidence="4 5">CPCC 201259</strain>
    </source>
</reference>
<evidence type="ECO:0000313" key="5">
    <source>
        <dbReference type="Proteomes" id="UP000199398"/>
    </source>
</evidence>
<feature type="signal peptide" evidence="2">
    <location>
        <begin position="1"/>
        <end position="23"/>
    </location>
</feature>
<dbReference type="STRING" id="455193.SAMN05421805_10637"/>
<gene>
    <name evidence="3" type="ORF">ATL45_4763</name>
    <name evidence="4" type="ORF">SAMN05421805_10637</name>
</gene>
<organism evidence="4 5">
    <name type="scientific">Saccharopolyspora antimicrobica</name>
    <dbReference type="NCBI Taxonomy" id="455193"/>
    <lineage>
        <taxon>Bacteria</taxon>
        <taxon>Bacillati</taxon>
        <taxon>Actinomycetota</taxon>
        <taxon>Actinomycetes</taxon>
        <taxon>Pseudonocardiales</taxon>
        <taxon>Pseudonocardiaceae</taxon>
        <taxon>Saccharopolyspora</taxon>
    </lineage>
</organism>
<keyword evidence="6" id="KW-1185">Reference proteome</keyword>
<keyword evidence="2" id="KW-0732">Signal</keyword>
<evidence type="ECO:0000313" key="4">
    <source>
        <dbReference type="EMBL" id="SFN67054.1"/>
    </source>
</evidence>
<dbReference type="AlphaFoldDB" id="A0A1I5AX77"/>
<evidence type="ECO:0000256" key="1">
    <source>
        <dbReference type="SAM" id="MobiDB-lite"/>
    </source>
</evidence>
<evidence type="ECO:0000256" key="2">
    <source>
        <dbReference type="SAM" id="SignalP"/>
    </source>
</evidence>
<feature type="region of interest" description="Disordered" evidence="1">
    <location>
        <begin position="39"/>
        <end position="61"/>
    </location>
</feature>
<name>A0A1I5AX77_9PSEU</name>
<feature type="chain" id="PRO_5011550148" evidence="2">
    <location>
        <begin position="24"/>
        <end position="61"/>
    </location>
</feature>
<protein>
    <submittedName>
        <fullName evidence="4">Uncharacterized protein</fullName>
    </submittedName>
</protein>
<reference evidence="3 6" key="2">
    <citation type="submission" date="2018-10" db="EMBL/GenBank/DDBJ databases">
        <title>Sequencing the genomes of 1000 actinobacteria strains.</title>
        <authorList>
            <person name="Klenk H.-P."/>
        </authorList>
    </citation>
    <scope>NUCLEOTIDE SEQUENCE [LARGE SCALE GENOMIC DNA]</scope>
    <source>
        <strain evidence="3 6">DSM 45119</strain>
    </source>
</reference>
<accession>A0A1I5AX77</accession>
<dbReference type="EMBL" id="RBXX01000002">
    <property type="protein sequence ID" value="RKT86396.1"/>
    <property type="molecule type" value="Genomic_DNA"/>
</dbReference>